<proteinExistence type="predicted"/>
<evidence type="ECO:0000313" key="2">
    <source>
        <dbReference type="EMBL" id="KIK62905.1"/>
    </source>
</evidence>
<protein>
    <submittedName>
        <fullName evidence="2">Uncharacterized protein</fullName>
    </submittedName>
</protein>
<feature type="region of interest" description="Disordered" evidence="1">
    <location>
        <begin position="387"/>
        <end position="425"/>
    </location>
</feature>
<dbReference type="AlphaFoldDB" id="A0A0D0BG89"/>
<dbReference type="Proteomes" id="UP000053593">
    <property type="component" value="Unassembled WGS sequence"/>
</dbReference>
<evidence type="ECO:0000256" key="1">
    <source>
        <dbReference type="SAM" id="MobiDB-lite"/>
    </source>
</evidence>
<keyword evidence="3" id="KW-1185">Reference proteome</keyword>
<organism evidence="2 3">
    <name type="scientific">Collybiopsis luxurians FD-317 M1</name>
    <dbReference type="NCBI Taxonomy" id="944289"/>
    <lineage>
        <taxon>Eukaryota</taxon>
        <taxon>Fungi</taxon>
        <taxon>Dikarya</taxon>
        <taxon>Basidiomycota</taxon>
        <taxon>Agaricomycotina</taxon>
        <taxon>Agaricomycetes</taxon>
        <taxon>Agaricomycetidae</taxon>
        <taxon>Agaricales</taxon>
        <taxon>Marasmiineae</taxon>
        <taxon>Omphalotaceae</taxon>
        <taxon>Collybiopsis</taxon>
        <taxon>Collybiopsis luxurians</taxon>
    </lineage>
</organism>
<gene>
    <name evidence="2" type="ORF">GYMLUDRAFT_241994</name>
</gene>
<sequence>MRYYIQIINGRDPETKDNFWVLAAYFRKRLMQRPSQLPNGINNEIFQSKEVYEGALWLSQLIMDPERMEMVNEATMRRLESIRKSRIDFPLNTIVDNEERKTLNSPMLSLLDKVEQGRSARADDLIGGYSYTSQFWDQQKIAQVAKEYCRSMGNTTTPSYEDLEESRQLPPTELDRRLLIVPEERGEHWARTADGVWELKPSSGKSRKEENEFFSERTARHLALQNASDTLMSAINPRDKDICLAKQYKERIHGDVGGSWVLRAQMESVTDEPEVAMTTGDPHTSLETQTKQEIFSPRAEHLQVGSSKVHIGGEIPLDAALQLERWAVRDKYTVSTTRFANESHPVGQYPEQTVTEPDLGCSLWPNHLGFRTDGPTYHRRETPKTLHENNRLEGPGWNARGLVNSPNTTGPGIPFSSRYSDPGNTARVSEQQNQWETLGPGQLCPSALETHHPMPLLEKKEFTPLRNVKGRGKVVNPFARESSRQTSEPLRITEVPPQQPAVQQTVHVPPPVVVETVPQATGFTPPVFTAAPRQYVHPTGKNFDLIPAIPHRTPG</sequence>
<dbReference type="HOGENOM" id="CLU_022489_0_0_1"/>
<name>A0A0D0BG89_9AGAR</name>
<reference evidence="2 3" key="1">
    <citation type="submission" date="2014-04" db="EMBL/GenBank/DDBJ databases">
        <title>Evolutionary Origins and Diversification of the Mycorrhizal Mutualists.</title>
        <authorList>
            <consortium name="DOE Joint Genome Institute"/>
            <consortium name="Mycorrhizal Genomics Consortium"/>
            <person name="Kohler A."/>
            <person name="Kuo A."/>
            <person name="Nagy L.G."/>
            <person name="Floudas D."/>
            <person name="Copeland A."/>
            <person name="Barry K.W."/>
            <person name="Cichocki N."/>
            <person name="Veneault-Fourrey C."/>
            <person name="LaButti K."/>
            <person name="Lindquist E.A."/>
            <person name="Lipzen A."/>
            <person name="Lundell T."/>
            <person name="Morin E."/>
            <person name="Murat C."/>
            <person name="Riley R."/>
            <person name="Ohm R."/>
            <person name="Sun H."/>
            <person name="Tunlid A."/>
            <person name="Henrissat B."/>
            <person name="Grigoriev I.V."/>
            <person name="Hibbett D.S."/>
            <person name="Martin F."/>
        </authorList>
    </citation>
    <scope>NUCLEOTIDE SEQUENCE [LARGE SCALE GENOMIC DNA]</scope>
    <source>
        <strain evidence="2 3">FD-317 M1</strain>
    </source>
</reference>
<dbReference type="EMBL" id="KN834765">
    <property type="protein sequence ID" value="KIK62905.1"/>
    <property type="molecule type" value="Genomic_DNA"/>
</dbReference>
<evidence type="ECO:0000313" key="3">
    <source>
        <dbReference type="Proteomes" id="UP000053593"/>
    </source>
</evidence>
<accession>A0A0D0BG89</accession>